<evidence type="ECO:0000313" key="3">
    <source>
        <dbReference type="Proteomes" id="UP001595752"/>
    </source>
</evidence>
<dbReference type="PANTHER" id="PTHR43861:SF1">
    <property type="entry name" value="TRANS-ACONITATE 2-METHYLTRANSFERASE"/>
    <property type="match status" value="1"/>
</dbReference>
<comment type="caution">
    <text evidence="2">The sequence shown here is derived from an EMBL/GenBank/DDBJ whole genome shotgun (WGS) entry which is preliminary data.</text>
</comment>
<evidence type="ECO:0000313" key="2">
    <source>
        <dbReference type="EMBL" id="MFC3884059.1"/>
    </source>
</evidence>
<dbReference type="EC" id="2.1.1.64" evidence="2"/>
<dbReference type="Proteomes" id="UP001595752">
    <property type="component" value="Unassembled WGS sequence"/>
</dbReference>
<organism evidence="2 3">
    <name type="scientific">Bacillus songklensis</name>
    <dbReference type="NCBI Taxonomy" id="1069116"/>
    <lineage>
        <taxon>Bacteria</taxon>
        <taxon>Bacillati</taxon>
        <taxon>Bacillota</taxon>
        <taxon>Bacilli</taxon>
        <taxon>Bacillales</taxon>
        <taxon>Bacillaceae</taxon>
        <taxon>Bacillus</taxon>
    </lineage>
</organism>
<reference evidence="3" key="1">
    <citation type="journal article" date="2019" name="Int. J. Syst. Evol. Microbiol.">
        <title>The Global Catalogue of Microorganisms (GCM) 10K type strain sequencing project: providing services to taxonomists for standard genome sequencing and annotation.</title>
        <authorList>
            <consortium name="The Broad Institute Genomics Platform"/>
            <consortium name="The Broad Institute Genome Sequencing Center for Infectious Disease"/>
            <person name="Wu L."/>
            <person name="Ma J."/>
        </authorList>
    </citation>
    <scope>NUCLEOTIDE SEQUENCE [LARGE SCALE GENOMIC DNA]</scope>
    <source>
        <strain evidence="3">CCUG 61889</strain>
    </source>
</reference>
<dbReference type="GO" id="GO:0061542">
    <property type="term" value="F:3-demethylubiquinol 3-O-methyltransferase activity"/>
    <property type="evidence" value="ECO:0007669"/>
    <property type="project" value="UniProtKB-EC"/>
</dbReference>
<keyword evidence="2" id="KW-0808">Transferase</keyword>
<dbReference type="GO" id="GO:0102208">
    <property type="term" value="F:2-polyprenyl-6-hydroxyphenol methylase activity"/>
    <property type="evidence" value="ECO:0007669"/>
    <property type="project" value="UniProtKB-EC"/>
</dbReference>
<dbReference type="EC" id="2.1.1.222" evidence="2"/>
<protein>
    <submittedName>
        <fullName evidence="2">Class I SAM-dependent methyltransferase</fullName>
        <ecNumber evidence="2">2.1.1.222</ecNumber>
        <ecNumber evidence="2">2.1.1.64</ecNumber>
    </submittedName>
</protein>
<dbReference type="EMBL" id="JBHRZT010000052">
    <property type="protein sequence ID" value="MFC3884059.1"/>
    <property type="molecule type" value="Genomic_DNA"/>
</dbReference>
<proteinExistence type="predicted"/>
<dbReference type="InterPro" id="IPR013216">
    <property type="entry name" value="Methyltransf_11"/>
</dbReference>
<dbReference type="PANTHER" id="PTHR43861">
    <property type="entry name" value="TRANS-ACONITATE 2-METHYLTRANSFERASE-RELATED"/>
    <property type="match status" value="1"/>
</dbReference>
<dbReference type="RefSeq" id="WP_377915153.1">
    <property type="nucleotide sequence ID" value="NZ_JBHRZT010000052.1"/>
</dbReference>
<feature type="domain" description="Methyltransferase type 11" evidence="1">
    <location>
        <begin position="52"/>
        <end position="144"/>
    </location>
</feature>
<dbReference type="Pfam" id="PF08241">
    <property type="entry name" value="Methyltransf_11"/>
    <property type="match status" value="1"/>
</dbReference>
<evidence type="ECO:0000259" key="1">
    <source>
        <dbReference type="Pfam" id="PF08241"/>
    </source>
</evidence>
<name>A0ABV8B359_9BACI</name>
<dbReference type="Gene3D" id="3.40.50.150">
    <property type="entry name" value="Vaccinia Virus protein VP39"/>
    <property type="match status" value="1"/>
</dbReference>
<accession>A0ABV8B359</accession>
<keyword evidence="3" id="KW-1185">Reference proteome</keyword>
<dbReference type="CDD" id="cd02440">
    <property type="entry name" value="AdoMet_MTases"/>
    <property type="match status" value="1"/>
</dbReference>
<dbReference type="SUPFAM" id="SSF53335">
    <property type="entry name" value="S-adenosyl-L-methionine-dependent methyltransferases"/>
    <property type="match status" value="1"/>
</dbReference>
<sequence length="226" mass="25842">MTDFNWHEEAKKQWDNRADFWNKSSEEMWTTGSRKTIIPFMEQYIPKDGLVVDAGCGDGFGSYLLAEKGYRVTGVDLSDEMIEIANKRAKTDRLSFLQGDLTNLPFDDKSVGAIMAINSLEWTKKPIAALNELRRIVKEEGYACAGILGPTAHPRVNNYRRLYGEDVIMNTMMPWEFEQLATENGWKVIGGHGVYKRGVNEKMLGSLPKELKQSLTFMWVFMLQKQ</sequence>
<keyword evidence="2" id="KW-0489">Methyltransferase</keyword>
<gene>
    <name evidence="2" type="ORF">ACFOU2_11390</name>
</gene>
<dbReference type="InterPro" id="IPR029063">
    <property type="entry name" value="SAM-dependent_MTases_sf"/>
</dbReference>
<dbReference type="GO" id="GO:0032259">
    <property type="term" value="P:methylation"/>
    <property type="evidence" value="ECO:0007669"/>
    <property type="project" value="UniProtKB-KW"/>
</dbReference>